<sequence>MQAQEAIEYYNQNAKNGSIDAESISDIEGQNNSRQYDAEKKLRVSVDEDYLDLFTEYIAITGLYIAGTYYILEIIERRKSKKE</sequence>
<dbReference type="HOGENOM" id="CLU_2537517_0_0_9"/>
<evidence type="ECO:0000256" key="1">
    <source>
        <dbReference type="SAM" id="Phobius"/>
    </source>
</evidence>
<protein>
    <submittedName>
        <fullName evidence="2">Uncharacterized protein</fullName>
    </submittedName>
</protein>
<gene>
    <name evidence="2" type="ORF">C823_00261</name>
</gene>
<evidence type="ECO:0000313" key="3">
    <source>
        <dbReference type="Proteomes" id="UP000012589"/>
    </source>
</evidence>
<keyword evidence="1" id="KW-0812">Transmembrane</keyword>
<keyword evidence="3" id="KW-1185">Reference proteome</keyword>
<evidence type="ECO:0000313" key="2">
    <source>
        <dbReference type="EMBL" id="EMZ37937.1"/>
    </source>
</evidence>
<dbReference type="Proteomes" id="UP000012589">
    <property type="component" value="Unassembled WGS sequence"/>
</dbReference>
<accession>N2B8E4</accession>
<comment type="caution">
    <text evidence="2">The sequence shown here is derived from an EMBL/GenBank/DDBJ whole genome shotgun (WGS) entry which is preliminary data.</text>
</comment>
<name>N2B8E4_9FIRM</name>
<feature type="transmembrane region" description="Helical" evidence="1">
    <location>
        <begin position="54"/>
        <end position="72"/>
    </location>
</feature>
<keyword evidence="1" id="KW-1133">Transmembrane helix</keyword>
<organism evidence="2 3">
    <name type="scientific">Eubacterium plexicaudatum ASF492</name>
    <dbReference type="NCBI Taxonomy" id="1235802"/>
    <lineage>
        <taxon>Bacteria</taxon>
        <taxon>Bacillati</taxon>
        <taxon>Bacillota</taxon>
        <taxon>Clostridia</taxon>
        <taxon>Eubacteriales</taxon>
        <taxon>Eubacteriaceae</taxon>
        <taxon>Eubacterium</taxon>
    </lineage>
</organism>
<dbReference type="AlphaFoldDB" id="N2B8E4"/>
<proteinExistence type="predicted"/>
<dbReference type="EMBL" id="AQFT01000009">
    <property type="protein sequence ID" value="EMZ37937.1"/>
    <property type="molecule type" value="Genomic_DNA"/>
</dbReference>
<dbReference type="PATRIC" id="fig|1235802.3.peg.273"/>
<reference evidence="2 3" key="1">
    <citation type="journal article" date="2014" name="Genome Announc.">
        <title>Draft genome sequences of the altered schaedler flora, a defined bacterial community from gnotobiotic mice.</title>
        <authorList>
            <person name="Wannemuehler M.J."/>
            <person name="Overstreet A.M."/>
            <person name="Ward D.V."/>
            <person name="Phillips G.J."/>
        </authorList>
    </citation>
    <scope>NUCLEOTIDE SEQUENCE [LARGE SCALE GENOMIC DNA]</scope>
    <source>
        <strain evidence="2 3">ASF492</strain>
    </source>
</reference>
<keyword evidence="1" id="KW-0472">Membrane</keyword>